<feature type="transmembrane region" description="Helical" evidence="5">
    <location>
        <begin position="47"/>
        <end position="66"/>
    </location>
</feature>
<keyword evidence="1 4" id="KW-0349">Heme</keyword>
<dbReference type="STRING" id="980251.GCA_001642875_05123"/>
<keyword evidence="2 4" id="KW-0479">Metal-binding</keyword>
<dbReference type="EMBL" id="CP042912">
    <property type="protein sequence ID" value="QEG22885.1"/>
    <property type="molecule type" value="Genomic_DNA"/>
</dbReference>
<keyword evidence="3 4" id="KW-0408">Iron</keyword>
<dbReference type="GO" id="GO:0009055">
    <property type="term" value="F:electron transfer activity"/>
    <property type="evidence" value="ECO:0007669"/>
    <property type="project" value="InterPro"/>
</dbReference>
<dbReference type="PANTHER" id="PTHR33546">
    <property type="entry name" value="LARGE, MULTIFUNCTIONAL SECRETED PROTEIN-RELATED"/>
    <property type="match status" value="1"/>
</dbReference>
<proteinExistence type="predicted"/>
<dbReference type="OrthoDB" id="223239at2"/>
<reference evidence="7 8" key="1">
    <citation type="submission" date="2019-08" db="EMBL/GenBank/DDBJ databases">
        <title>Deep-cultivation of Planctomycetes and their phenomic and genomic characterization uncovers novel biology.</title>
        <authorList>
            <person name="Wiegand S."/>
            <person name="Jogler M."/>
            <person name="Boedeker C."/>
            <person name="Pinto D."/>
            <person name="Vollmers J."/>
            <person name="Rivas-Marin E."/>
            <person name="Kohn T."/>
            <person name="Peeters S.H."/>
            <person name="Heuer A."/>
            <person name="Rast P."/>
            <person name="Oberbeckmann S."/>
            <person name="Bunk B."/>
            <person name="Jeske O."/>
            <person name="Meyerdierks A."/>
            <person name="Storesund J.E."/>
            <person name="Kallscheuer N."/>
            <person name="Luecker S."/>
            <person name="Lage O.M."/>
            <person name="Pohl T."/>
            <person name="Merkel B.J."/>
            <person name="Hornburger P."/>
            <person name="Mueller R.-W."/>
            <person name="Bruemmer F."/>
            <person name="Labrenz M."/>
            <person name="Spormann A.M."/>
            <person name="Op den Camp H."/>
            <person name="Overmann J."/>
            <person name="Amann R."/>
            <person name="Jetten M.S.M."/>
            <person name="Mascher T."/>
            <person name="Medema M.H."/>
            <person name="Devos D.P."/>
            <person name="Kaster A.-K."/>
            <person name="Ovreas L."/>
            <person name="Rohde M."/>
            <person name="Galperin M.Y."/>
            <person name="Jogler C."/>
        </authorList>
    </citation>
    <scope>NUCLEOTIDE SEQUENCE [LARGE SCALE GENOMIC DNA]</scope>
    <source>
        <strain evidence="7 8">FC18</strain>
    </source>
</reference>
<dbReference type="SUPFAM" id="SSF50952">
    <property type="entry name" value="Soluble quinoprotein glucose dehydrogenase"/>
    <property type="match status" value="1"/>
</dbReference>
<dbReference type="SUPFAM" id="SSF46626">
    <property type="entry name" value="Cytochrome c"/>
    <property type="match status" value="1"/>
</dbReference>
<dbReference type="InterPro" id="IPR011041">
    <property type="entry name" value="Quinoprot_gluc/sorb_DH_b-prop"/>
</dbReference>
<dbReference type="NCBIfam" id="TIGR02603">
    <property type="entry name" value="CxxCH_TIGR02603"/>
    <property type="match status" value="1"/>
</dbReference>
<gene>
    <name evidence="7" type="ORF">MFFC18_27730</name>
</gene>
<dbReference type="Proteomes" id="UP000322214">
    <property type="component" value="Chromosome"/>
</dbReference>
<dbReference type="GO" id="GO:0016787">
    <property type="term" value="F:hydrolase activity"/>
    <property type="evidence" value="ECO:0007669"/>
    <property type="project" value="InterPro"/>
</dbReference>
<dbReference type="PROSITE" id="PS51007">
    <property type="entry name" value="CYTC"/>
    <property type="match status" value="1"/>
</dbReference>
<dbReference type="Pfam" id="PF06439">
    <property type="entry name" value="3keto-disac_hyd"/>
    <property type="match status" value="1"/>
</dbReference>
<dbReference type="SUPFAM" id="SSF49785">
    <property type="entry name" value="Galactose-binding domain-like"/>
    <property type="match status" value="1"/>
</dbReference>
<dbReference type="Gene3D" id="2.120.10.30">
    <property type="entry name" value="TolB, C-terminal domain"/>
    <property type="match status" value="1"/>
</dbReference>
<dbReference type="InterPro" id="IPR009056">
    <property type="entry name" value="Cyt_c-like_dom"/>
</dbReference>
<dbReference type="Gene3D" id="1.10.760.10">
    <property type="entry name" value="Cytochrome c-like domain"/>
    <property type="match status" value="1"/>
</dbReference>
<keyword evidence="5" id="KW-1133">Transmembrane helix</keyword>
<dbReference type="PANTHER" id="PTHR33546:SF1">
    <property type="entry name" value="LARGE, MULTIFUNCTIONAL SECRETED PROTEIN"/>
    <property type="match status" value="1"/>
</dbReference>
<dbReference type="Gene3D" id="2.60.120.260">
    <property type="entry name" value="Galactose-binding domain-like"/>
    <property type="match status" value="1"/>
</dbReference>
<dbReference type="InterPro" id="IPR036909">
    <property type="entry name" value="Cyt_c-like_dom_sf"/>
</dbReference>
<sequence>MTTSSVQSTIQARSASEWFSRTRLVVFLAQSIEKNWQVCRRTTRLRFGLVFLLLTATFGFASTASAQDNFEQIFNGKDLSGWSGLEKFWSVKDGAIFGQTTKENPTDANTFLVWQGGDVSDFVFKTKVRFSGNNTGVQYRSELVDADKFSVKGYQADLHKKPEFYGMLYAEKWRGIVAKRFQKVEVGKNGKPKVVGAVGDRNQKLVDSEWNELTIIAVGNRQIHQVNGITTMDLTDDHREAKRKGILALQLHRGPAMTVEFKDVQLRHLSGDDATKTINAAIENSKPAQATNDAKDGVVDWISQSPGPKWIWRKDQPTSDAPLYLRHHFMLPGKKSKKSVKAARLYFTCDNGADVWINGKNAGKCSDWMNPVLVPNAKKLVRAGKNQIAVEAANRGGPAAFVFKLAIEFSDGTTRTVTSNKSWKLSDAKPESWKEQNFDDSKWDAALNMLGDFGIAPWGKPGVGQAKGNASAEANELFVADGFKVELVYKVPKATEGSWVSLTVDDQGRFYASDQGGAGLFRFTVTEPVSTASSGKPKVNVEKMPVDVSGAHGMVWHNGALYFNRSDTPLYKLTDSTGDGLLDKAEQLSVSRGGGEHGNHALIVSEDGKHIYVDAGNHTNLPDESQISGSRVPSWDEDLLLPREWNASGHARGRMAPGGWITKFDPESNKHEVYSIGYRNQYDITLNRAGDLFTYDADMEWDLGSPWYRPTRINHAVSGSDYGWRSGSGKWPAYYEDSLPAVLNIGPGSPTGVVSGAGAKFPPKYQDAIFALDWTFGMIYAVHLEPDGAGWRGKQEIFCSGAPLPVTDAVVGKDGALYFATGGRGTDSSVYRISYVGKESVESVEAEIPGGKVRALRRRLEAFHGKEDPNAVKTAWRHLASEDRWLRHAARIAIESQPVDQWTKRYFKESDEQAAIAGAVALARSGDESYRNKQIYKLLQFDPGKLSDSKLLGLLRAYALTFIRLGEPSTTQRELLLAELSPHFPHANKNVNTELVRVLVYLKAPDIIEKTLPLLADAKATRPFWAEQIDFSSNPRYGNRIQQVLDNQPPSHEINYAFMLRNIREGWTMEQRRDYITFINTAAKYNGGVSYGKFLTDLRNEFLSYMNNDQRKQLADISDEDFNPIPQFEITPPKGPGKKWTQTEAAKLVTRENLSNADFKSGRNLFHSMKCATCHRFDGLGGDVGPDLTTVQNKFDANYLLESIIEPSKVISDQYSSKLVLLDDGRQFTGLVIRKEDKVEIYPVQETVEDLEPVVVDADEVEAMKDSTVSQMPAAMLDSLNEEELRDLTAYLLSSGNPKAKVYRKR</sequence>
<keyword evidence="8" id="KW-1185">Reference proteome</keyword>
<evidence type="ECO:0000256" key="4">
    <source>
        <dbReference type="PROSITE-ProRule" id="PRU00433"/>
    </source>
</evidence>
<dbReference type="KEGG" id="mff:MFFC18_27730"/>
<evidence type="ECO:0000256" key="2">
    <source>
        <dbReference type="ARBA" id="ARBA00022723"/>
    </source>
</evidence>
<organism evidence="7 8">
    <name type="scientific">Mariniblastus fucicola</name>
    <dbReference type="NCBI Taxonomy" id="980251"/>
    <lineage>
        <taxon>Bacteria</taxon>
        <taxon>Pseudomonadati</taxon>
        <taxon>Planctomycetota</taxon>
        <taxon>Planctomycetia</taxon>
        <taxon>Pirellulales</taxon>
        <taxon>Pirellulaceae</taxon>
        <taxon>Mariniblastus</taxon>
    </lineage>
</organism>
<dbReference type="InterPro" id="IPR008979">
    <property type="entry name" value="Galactose-bd-like_sf"/>
</dbReference>
<dbReference type="InterPro" id="IPR011042">
    <property type="entry name" value="6-blade_b-propeller_TolB-like"/>
</dbReference>
<accession>A0A5B9PCK1</accession>
<name>A0A5B9PCK1_9BACT</name>
<dbReference type="GO" id="GO:0046872">
    <property type="term" value="F:metal ion binding"/>
    <property type="evidence" value="ECO:0007669"/>
    <property type="project" value="UniProtKB-KW"/>
</dbReference>
<protein>
    <submittedName>
        <fullName evidence="7">Cytochrome c</fullName>
    </submittedName>
</protein>
<feature type="domain" description="Cytochrome c" evidence="6">
    <location>
        <begin position="1157"/>
        <end position="1296"/>
    </location>
</feature>
<dbReference type="InterPro" id="IPR010496">
    <property type="entry name" value="AL/BT2_dom"/>
</dbReference>
<dbReference type="Pfam" id="PF00034">
    <property type="entry name" value="Cytochrom_C"/>
    <property type="match status" value="1"/>
</dbReference>
<evidence type="ECO:0000256" key="5">
    <source>
        <dbReference type="SAM" id="Phobius"/>
    </source>
</evidence>
<evidence type="ECO:0000256" key="1">
    <source>
        <dbReference type="ARBA" id="ARBA00022617"/>
    </source>
</evidence>
<evidence type="ECO:0000256" key="3">
    <source>
        <dbReference type="ARBA" id="ARBA00023004"/>
    </source>
</evidence>
<evidence type="ECO:0000259" key="6">
    <source>
        <dbReference type="PROSITE" id="PS51007"/>
    </source>
</evidence>
<dbReference type="InterPro" id="IPR013427">
    <property type="entry name" value="Haem-bd_dom_put"/>
</dbReference>
<keyword evidence="5" id="KW-0812">Transmembrane</keyword>
<keyword evidence="5" id="KW-0472">Membrane</keyword>
<evidence type="ECO:0000313" key="8">
    <source>
        <dbReference type="Proteomes" id="UP000322214"/>
    </source>
</evidence>
<evidence type="ECO:0000313" key="7">
    <source>
        <dbReference type="EMBL" id="QEG22885.1"/>
    </source>
</evidence>
<dbReference type="Gene3D" id="2.60.120.560">
    <property type="entry name" value="Exo-inulinase, domain 1"/>
    <property type="match status" value="1"/>
</dbReference>
<dbReference type="GO" id="GO:0020037">
    <property type="term" value="F:heme binding"/>
    <property type="evidence" value="ECO:0007669"/>
    <property type="project" value="InterPro"/>
</dbReference>